<sequence length="41" mass="4819">RKVAQLENEVADKEKKIEELTEERTKLKAEYENVLDSISEL</sequence>
<evidence type="ECO:0000313" key="3">
    <source>
        <dbReference type="Proteomes" id="UP000789396"/>
    </source>
</evidence>
<comment type="caution">
    <text evidence="2">The sequence shown here is derived from an EMBL/GenBank/DDBJ whole genome shotgun (WGS) entry which is preliminary data.</text>
</comment>
<gene>
    <name evidence="2" type="ORF">RFULGI_LOCUS11309</name>
</gene>
<dbReference type="AlphaFoldDB" id="A0A9N9I3F0"/>
<keyword evidence="1" id="KW-0175">Coiled coil</keyword>
<keyword evidence="3" id="KW-1185">Reference proteome</keyword>
<evidence type="ECO:0000256" key="1">
    <source>
        <dbReference type="SAM" id="Coils"/>
    </source>
</evidence>
<accession>A0A9N9I3F0</accession>
<proteinExistence type="predicted"/>
<dbReference type="Proteomes" id="UP000789396">
    <property type="component" value="Unassembled WGS sequence"/>
</dbReference>
<name>A0A9N9I3F0_9GLOM</name>
<dbReference type="OrthoDB" id="2427373at2759"/>
<dbReference type="EMBL" id="CAJVPZ010024275">
    <property type="protein sequence ID" value="CAG8718651.1"/>
    <property type="molecule type" value="Genomic_DNA"/>
</dbReference>
<feature type="non-terminal residue" evidence="2">
    <location>
        <position position="1"/>
    </location>
</feature>
<reference evidence="2" key="1">
    <citation type="submission" date="2021-06" db="EMBL/GenBank/DDBJ databases">
        <authorList>
            <person name="Kallberg Y."/>
            <person name="Tangrot J."/>
            <person name="Rosling A."/>
        </authorList>
    </citation>
    <scope>NUCLEOTIDE SEQUENCE</scope>
    <source>
        <strain evidence="2">IN212</strain>
    </source>
</reference>
<organism evidence="2 3">
    <name type="scientific">Racocetra fulgida</name>
    <dbReference type="NCBI Taxonomy" id="60492"/>
    <lineage>
        <taxon>Eukaryota</taxon>
        <taxon>Fungi</taxon>
        <taxon>Fungi incertae sedis</taxon>
        <taxon>Mucoromycota</taxon>
        <taxon>Glomeromycotina</taxon>
        <taxon>Glomeromycetes</taxon>
        <taxon>Diversisporales</taxon>
        <taxon>Gigasporaceae</taxon>
        <taxon>Racocetra</taxon>
    </lineage>
</organism>
<feature type="coiled-coil region" evidence="1">
    <location>
        <begin position="3"/>
        <end position="37"/>
    </location>
</feature>
<evidence type="ECO:0000313" key="2">
    <source>
        <dbReference type="EMBL" id="CAG8718651.1"/>
    </source>
</evidence>
<protein>
    <submittedName>
        <fullName evidence="2">2784_t:CDS:1</fullName>
    </submittedName>
</protein>